<feature type="signal peptide" evidence="1">
    <location>
        <begin position="1"/>
        <end position="21"/>
    </location>
</feature>
<proteinExistence type="predicted"/>
<feature type="chain" id="PRO_5014776765" description="Secreted protein" evidence="1">
    <location>
        <begin position="22"/>
        <end position="94"/>
    </location>
</feature>
<accession>A0A2N9EYX6</accession>
<evidence type="ECO:0000256" key="1">
    <source>
        <dbReference type="SAM" id="SignalP"/>
    </source>
</evidence>
<evidence type="ECO:0000313" key="2">
    <source>
        <dbReference type="EMBL" id="SPC79851.1"/>
    </source>
</evidence>
<name>A0A2N9EYX6_FAGSY</name>
<sequence>MPGFSTWSKPHLLIFFNTVSASRLISATQIVSHRLLTPTPTSISLNHRKLLRMNTIPISCAASAEDNGSTTTTASPIAAVAWIGEVKRVTKETH</sequence>
<dbReference type="AlphaFoldDB" id="A0A2N9EYX6"/>
<keyword evidence="1" id="KW-0732">Signal</keyword>
<gene>
    <name evidence="2" type="ORF">FSB_LOCUS7733</name>
</gene>
<reference evidence="2" key="1">
    <citation type="submission" date="2018-02" db="EMBL/GenBank/DDBJ databases">
        <authorList>
            <person name="Cohen D.B."/>
            <person name="Kent A.D."/>
        </authorList>
    </citation>
    <scope>NUCLEOTIDE SEQUENCE</scope>
</reference>
<protein>
    <recommendedName>
        <fullName evidence="3">Secreted protein</fullName>
    </recommendedName>
</protein>
<organism evidence="2">
    <name type="scientific">Fagus sylvatica</name>
    <name type="common">Beechnut</name>
    <dbReference type="NCBI Taxonomy" id="28930"/>
    <lineage>
        <taxon>Eukaryota</taxon>
        <taxon>Viridiplantae</taxon>
        <taxon>Streptophyta</taxon>
        <taxon>Embryophyta</taxon>
        <taxon>Tracheophyta</taxon>
        <taxon>Spermatophyta</taxon>
        <taxon>Magnoliopsida</taxon>
        <taxon>eudicotyledons</taxon>
        <taxon>Gunneridae</taxon>
        <taxon>Pentapetalae</taxon>
        <taxon>rosids</taxon>
        <taxon>fabids</taxon>
        <taxon>Fagales</taxon>
        <taxon>Fagaceae</taxon>
        <taxon>Fagus</taxon>
    </lineage>
</organism>
<evidence type="ECO:0008006" key="3">
    <source>
        <dbReference type="Google" id="ProtNLM"/>
    </source>
</evidence>
<dbReference type="EMBL" id="OIVN01000417">
    <property type="protein sequence ID" value="SPC79851.1"/>
    <property type="molecule type" value="Genomic_DNA"/>
</dbReference>